<evidence type="ECO:0000313" key="8">
    <source>
        <dbReference type="EMBL" id="MEO1783136.1"/>
    </source>
</evidence>
<reference evidence="8 9" key="2">
    <citation type="submission" date="2024-02" db="EMBL/GenBank/DDBJ databases">
        <title>The Genome Sequence of Enterococcus diestrammenae JM9A.</title>
        <authorList>
            <person name="Earl A."/>
            <person name="Manson A."/>
            <person name="Gilmore M."/>
            <person name="Sanders J."/>
            <person name="Shea T."/>
            <person name="Howe W."/>
            <person name="Livny J."/>
            <person name="Cuomo C."/>
            <person name="Neafsey D."/>
            <person name="Birren B."/>
        </authorList>
    </citation>
    <scope>NUCLEOTIDE SEQUENCE [LARGE SCALE GENOMIC DNA]</scope>
    <source>
        <strain evidence="8 9">JM9A</strain>
    </source>
</reference>
<protein>
    <submittedName>
        <fullName evidence="8">Anaerobic sulfatase maturase</fullName>
    </submittedName>
</protein>
<organism evidence="8 9">
    <name type="scientific">Enterococcus diestrammenae</name>
    <dbReference type="NCBI Taxonomy" id="1155073"/>
    <lineage>
        <taxon>Bacteria</taxon>
        <taxon>Bacillati</taxon>
        <taxon>Bacillota</taxon>
        <taxon>Bacilli</taxon>
        <taxon>Lactobacillales</taxon>
        <taxon>Enterococcaceae</taxon>
        <taxon>Enterococcus</taxon>
    </lineage>
</organism>
<dbReference type="InterPro" id="IPR023885">
    <property type="entry name" value="4Fe4S-binding_SPASM_dom"/>
</dbReference>
<dbReference type="NCBIfam" id="TIGR04085">
    <property type="entry name" value="rSAM_more_4Fe4S"/>
    <property type="match status" value="1"/>
</dbReference>
<keyword evidence="3" id="KW-0479">Metal-binding</keyword>
<dbReference type="PANTHER" id="PTHR43273:SF3">
    <property type="entry name" value="ANAEROBIC SULFATASE-MATURATING ENZYME HOMOLOG ASLB-RELATED"/>
    <property type="match status" value="1"/>
</dbReference>
<evidence type="ECO:0000256" key="3">
    <source>
        <dbReference type="ARBA" id="ARBA00022723"/>
    </source>
</evidence>
<proteinExistence type="inferred from homology"/>
<dbReference type="Pfam" id="PF13186">
    <property type="entry name" value="SPASM"/>
    <property type="match status" value="1"/>
</dbReference>
<gene>
    <name evidence="8" type="ORF">BAU18_002755</name>
</gene>
<dbReference type="EMBL" id="MAEI02000001">
    <property type="protein sequence ID" value="MEO1783136.1"/>
    <property type="molecule type" value="Genomic_DNA"/>
</dbReference>
<keyword evidence="2" id="KW-0949">S-adenosyl-L-methionine</keyword>
<dbReference type="InterPro" id="IPR034485">
    <property type="entry name" value="Anaerobic_Cys-type_sulfatase-m"/>
</dbReference>
<dbReference type="PANTHER" id="PTHR43273">
    <property type="entry name" value="ANAEROBIC SULFATASE-MATURATING ENZYME HOMOLOG ASLB-RELATED"/>
    <property type="match status" value="1"/>
</dbReference>
<evidence type="ECO:0000256" key="4">
    <source>
        <dbReference type="ARBA" id="ARBA00023004"/>
    </source>
</evidence>
<dbReference type="SFLD" id="SFLDG01386">
    <property type="entry name" value="main_SPASM_domain-containing"/>
    <property type="match status" value="1"/>
</dbReference>
<evidence type="ECO:0000256" key="5">
    <source>
        <dbReference type="ARBA" id="ARBA00023014"/>
    </source>
</evidence>
<dbReference type="Proteomes" id="UP001429357">
    <property type="component" value="Unassembled WGS sequence"/>
</dbReference>
<reference evidence="9" key="1">
    <citation type="submission" date="2016-06" db="EMBL/GenBank/DDBJ databases">
        <title>Four novel species of enterococci isolated from chicken manure.</title>
        <authorList>
            <person name="Van Tyne D."/>
        </authorList>
    </citation>
    <scope>NUCLEOTIDE SEQUENCE [LARGE SCALE GENOMIC DNA]</scope>
    <source>
        <strain evidence="9">JM9A</strain>
    </source>
</reference>
<evidence type="ECO:0000256" key="6">
    <source>
        <dbReference type="ARBA" id="ARBA00023601"/>
    </source>
</evidence>
<dbReference type="Gene3D" id="3.20.20.70">
    <property type="entry name" value="Aldolase class I"/>
    <property type="match status" value="1"/>
</dbReference>
<keyword evidence="5" id="KW-0411">Iron-sulfur</keyword>
<name>A0ABV0F4Z1_9ENTE</name>
<dbReference type="SFLD" id="SFLDG01067">
    <property type="entry name" value="SPASM/twitch_domain_containing"/>
    <property type="match status" value="1"/>
</dbReference>
<accession>A0ABV0F4Z1</accession>
<feature type="domain" description="Radical SAM core" evidence="7">
    <location>
        <begin position="1"/>
        <end position="226"/>
    </location>
</feature>
<dbReference type="InterPro" id="IPR023867">
    <property type="entry name" value="Sulphatase_maturase_rSAM"/>
</dbReference>
<dbReference type="SFLD" id="SFLDG01384">
    <property type="entry name" value="thioether_bond_formation_requi"/>
    <property type="match status" value="1"/>
</dbReference>
<dbReference type="PROSITE" id="PS51918">
    <property type="entry name" value="RADICAL_SAM"/>
    <property type="match status" value="1"/>
</dbReference>
<dbReference type="InterPro" id="IPR058240">
    <property type="entry name" value="rSAM_sf"/>
</dbReference>
<keyword evidence="4" id="KW-0408">Iron</keyword>
<dbReference type="InterPro" id="IPR013785">
    <property type="entry name" value="Aldolase_TIM"/>
</dbReference>
<dbReference type="Pfam" id="PF04055">
    <property type="entry name" value="Radical_SAM"/>
    <property type="match status" value="1"/>
</dbReference>
<evidence type="ECO:0000313" key="9">
    <source>
        <dbReference type="Proteomes" id="UP001429357"/>
    </source>
</evidence>
<dbReference type="SUPFAM" id="SSF102114">
    <property type="entry name" value="Radical SAM enzymes"/>
    <property type="match status" value="1"/>
</dbReference>
<dbReference type="CDD" id="cd01335">
    <property type="entry name" value="Radical_SAM"/>
    <property type="match status" value="1"/>
</dbReference>
<comment type="cofactor">
    <cofactor evidence="1">
        <name>[4Fe-4S] cluster</name>
        <dbReference type="ChEBI" id="CHEBI:49883"/>
    </cofactor>
</comment>
<dbReference type="RefSeq" id="WP_161868217.1">
    <property type="nucleotide sequence ID" value="NZ_MAEI02000001.1"/>
</dbReference>
<dbReference type="InterPro" id="IPR007197">
    <property type="entry name" value="rSAM"/>
</dbReference>
<sequence length="368" mass="41998">MKHIQLLIKPASSLCNLRCSYCFYADISSLRQVRSFGRMKPEVTTKLIDHVFQDLEDGDHLTIGFQGGEPTLAGLKYFQNFVKQVKAQPKQVTVDYAIQTNGLLLDEAWCQFLKTEAFLVGLSIDGGADFHDRHRPDGARRGTYQRVLATKKRLDDFEIPYNVLCVLTEEMTTEAEKIWSFILQEQIKYIQFIPCLAELGEEENAFAVTPRGFAQFYRQLFDLWQKALKKRHYVSIKLFDDIANLLVNGVMGACGMLGRCQMQYVIEANGNVYPCDFYVLDELCVGNITQQTLRELFEQPLTQQFICDQPHYGTCDTCEFFKMCRGGCKRMKEACYVTSDTDDFCGYREVLKEVAAPLVVLASSPVGR</sequence>
<dbReference type="SFLD" id="SFLDS00029">
    <property type="entry name" value="Radical_SAM"/>
    <property type="match status" value="1"/>
</dbReference>
<dbReference type="SFLD" id="SFLDF00289">
    <property type="entry name" value="anaerobic_Cys-type_sulfatase-m"/>
    <property type="match status" value="1"/>
</dbReference>
<evidence type="ECO:0000259" key="7">
    <source>
        <dbReference type="PROSITE" id="PS51918"/>
    </source>
</evidence>
<dbReference type="SFLD" id="SFLDG01072">
    <property type="entry name" value="dehydrogenase_like"/>
    <property type="match status" value="1"/>
</dbReference>
<evidence type="ECO:0000256" key="1">
    <source>
        <dbReference type="ARBA" id="ARBA00001966"/>
    </source>
</evidence>
<comment type="caution">
    <text evidence="8">The sequence shown here is derived from an EMBL/GenBank/DDBJ whole genome shotgun (WGS) entry which is preliminary data.</text>
</comment>
<comment type="similarity">
    <text evidence="6">Belongs to the radical SAM superfamily. Anaerobic sulfatase-maturating enzyme family.</text>
</comment>
<keyword evidence="9" id="KW-1185">Reference proteome</keyword>
<evidence type="ECO:0000256" key="2">
    <source>
        <dbReference type="ARBA" id="ARBA00022691"/>
    </source>
</evidence>